<evidence type="ECO:0000256" key="2">
    <source>
        <dbReference type="ARBA" id="ARBA00022723"/>
    </source>
</evidence>
<proteinExistence type="predicted"/>
<dbReference type="PANTHER" id="PTHR24960">
    <property type="entry name" value="PHOTOSYSTEM I IRON-SULFUR CENTER-RELATED"/>
    <property type="match status" value="1"/>
</dbReference>
<evidence type="ECO:0000256" key="1">
    <source>
        <dbReference type="ARBA" id="ARBA00022485"/>
    </source>
</evidence>
<comment type="caution">
    <text evidence="6">The sequence shown here is derived from an EMBL/GenBank/DDBJ whole genome shotgun (WGS) entry which is preliminary data.</text>
</comment>
<keyword evidence="2" id="KW-0479">Metal-binding</keyword>
<evidence type="ECO:0000313" key="6">
    <source>
        <dbReference type="EMBL" id="MEQ2637306.1"/>
    </source>
</evidence>
<dbReference type="SUPFAM" id="SSF54862">
    <property type="entry name" value="4Fe-4S ferredoxins"/>
    <property type="match status" value="1"/>
</dbReference>
<protein>
    <submittedName>
        <fullName evidence="6">DUF362 domain-containing protein</fullName>
    </submittedName>
</protein>
<keyword evidence="4" id="KW-0411">Iron-sulfur</keyword>
<dbReference type="PANTHER" id="PTHR24960:SF83">
    <property type="entry name" value="4FE-4S FERREDOXIN-TYPE DOMAIN-CONTAINING PROTEIN"/>
    <property type="match status" value="1"/>
</dbReference>
<evidence type="ECO:0000256" key="4">
    <source>
        <dbReference type="ARBA" id="ARBA00023014"/>
    </source>
</evidence>
<evidence type="ECO:0000256" key="3">
    <source>
        <dbReference type="ARBA" id="ARBA00023004"/>
    </source>
</evidence>
<dbReference type="RefSeq" id="WP_349181775.1">
    <property type="nucleotide sequence ID" value="NZ_JBBNGS010000004.1"/>
</dbReference>
<reference evidence="6 7" key="1">
    <citation type="submission" date="2024-04" db="EMBL/GenBank/DDBJ databases">
        <title>Human intestinal bacterial collection.</title>
        <authorList>
            <person name="Pauvert C."/>
            <person name="Hitch T.C.A."/>
            <person name="Clavel T."/>
        </authorList>
    </citation>
    <scope>NUCLEOTIDE SEQUENCE [LARGE SCALE GENOMIC DNA]</scope>
    <source>
        <strain evidence="6 7">CLA-AA-H197</strain>
    </source>
</reference>
<gene>
    <name evidence="6" type="ORF">AAAT05_02955</name>
</gene>
<accession>A0ABV1IH27</accession>
<dbReference type="PROSITE" id="PS51379">
    <property type="entry name" value="4FE4S_FER_2"/>
    <property type="match status" value="2"/>
</dbReference>
<feature type="domain" description="4Fe-4S ferredoxin-type" evidence="5">
    <location>
        <begin position="231"/>
        <end position="260"/>
    </location>
</feature>
<dbReference type="Pfam" id="PF04015">
    <property type="entry name" value="DUF362"/>
    <property type="match status" value="1"/>
</dbReference>
<dbReference type="Gene3D" id="3.40.50.11440">
    <property type="match status" value="1"/>
</dbReference>
<dbReference type="InterPro" id="IPR050157">
    <property type="entry name" value="PSI_iron-sulfur_center"/>
</dbReference>
<dbReference type="Pfam" id="PF12838">
    <property type="entry name" value="Fer4_7"/>
    <property type="match status" value="1"/>
</dbReference>
<organism evidence="6 7">
    <name type="scientific">Paratractidigestivibacter faecalis</name>
    <dbReference type="NCBI Taxonomy" id="2292441"/>
    <lineage>
        <taxon>Bacteria</taxon>
        <taxon>Bacillati</taxon>
        <taxon>Actinomycetota</taxon>
        <taxon>Coriobacteriia</taxon>
        <taxon>Coriobacteriales</taxon>
        <taxon>Atopobiaceae</taxon>
        <taxon>Paratractidigestivibacter</taxon>
    </lineage>
</organism>
<feature type="domain" description="4Fe-4S ferredoxin-type" evidence="5">
    <location>
        <begin position="188"/>
        <end position="217"/>
    </location>
</feature>
<keyword evidence="3" id="KW-0408">Iron</keyword>
<sequence>MEPSKVYFCDLHTQMGDGLPNKLKRLIKAAGIEQIDFENKYVAIKMHLGEPGNLSFLRPNYARAVVDVVRELGGKPFITDCNTLYVGGRKNALDHLDSAYANGFNPFQTGCHTIIADGLKGLDEVEVPVEGGEYVKNAKIGRALMDADVVISLTHFKGHEQAGFGGAMKNLGMGGGSRAGKMEQHAAGKPSVSQKRCIGCRQCEKICAHGAFSFDQTHEHEFANGKVREVHVASIDHSKCVGCGRCIAVCNQDAIRPDYNQAAEVLNYKIAEYTKAIVNGRPCFHISLAIDVSPNCDCHDENDKPIVGDIGFFASFDPVALDQACIDAVQAAAALPDTEYTHMHDKLEEAGELDEAHASDKLHITHPDTDWKSCIDHAETIGIGTHKYELIRVK</sequence>
<dbReference type="InterPro" id="IPR017896">
    <property type="entry name" value="4Fe4S_Fe-S-bd"/>
</dbReference>
<keyword evidence="1" id="KW-0004">4Fe-4S</keyword>
<dbReference type="InterPro" id="IPR007160">
    <property type="entry name" value="DUF362"/>
</dbReference>
<dbReference type="EMBL" id="JBBNGS010000004">
    <property type="protein sequence ID" value="MEQ2637306.1"/>
    <property type="molecule type" value="Genomic_DNA"/>
</dbReference>
<evidence type="ECO:0000313" key="7">
    <source>
        <dbReference type="Proteomes" id="UP001478817"/>
    </source>
</evidence>
<keyword evidence="7" id="KW-1185">Reference proteome</keyword>
<name>A0ABV1IH27_9ACTN</name>
<dbReference type="Gene3D" id="3.30.70.20">
    <property type="match status" value="1"/>
</dbReference>
<dbReference type="Proteomes" id="UP001478817">
    <property type="component" value="Unassembled WGS sequence"/>
</dbReference>
<evidence type="ECO:0000259" key="5">
    <source>
        <dbReference type="PROSITE" id="PS51379"/>
    </source>
</evidence>